<dbReference type="Pfam" id="PF05973">
    <property type="entry name" value="Gp49"/>
    <property type="match status" value="1"/>
</dbReference>
<name>A0ABN3HLQ2_9ACTN</name>
<reference evidence="2 3" key="1">
    <citation type="journal article" date="2019" name="Int. J. Syst. Evol. Microbiol.">
        <title>The Global Catalogue of Microorganisms (GCM) 10K type strain sequencing project: providing services to taxonomists for standard genome sequencing and annotation.</title>
        <authorList>
            <consortium name="The Broad Institute Genomics Platform"/>
            <consortium name="The Broad Institute Genome Sequencing Center for Infectious Disease"/>
            <person name="Wu L."/>
            <person name="Ma J."/>
        </authorList>
    </citation>
    <scope>NUCLEOTIDE SEQUENCE [LARGE SCALE GENOMIC DNA]</scope>
    <source>
        <strain evidence="2 3">JCM 16227</strain>
    </source>
</reference>
<dbReference type="InterPro" id="IPR009241">
    <property type="entry name" value="HigB-like"/>
</dbReference>
<dbReference type="InterPro" id="IPR035093">
    <property type="entry name" value="RelE/ParE_toxin_dom_sf"/>
</dbReference>
<dbReference type="Gene3D" id="3.30.2310.20">
    <property type="entry name" value="RelE-like"/>
    <property type="match status" value="1"/>
</dbReference>
<dbReference type="SUPFAM" id="SSF143011">
    <property type="entry name" value="RelE-like"/>
    <property type="match status" value="1"/>
</dbReference>
<evidence type="ECO:0000313" key="3">
    <source>
        <dbReference type="Proteomes" id="UP001501170"/>
    </source>
</evidence>
<organism evidence="2 3">
    <name type="scientific">Gordonia cholesterolivorans</name>
    <dbReference type="NCBI Taxonomy" id="559625"/>
    <lineage>
        <taxon>Bacteria</taxon>
        <taxon>Bacillati</taxon>
        <taxon>Actinomycetota</taxon>
        <taxon>Actinomycetes</taxon>
        <taxon>Mycobacteriales</taxon>
        <taxon>Gordoniaceae</taxon>
        <taxon>Gordonia</taxon>
    </lineage>
</organism>
<evidence type="ECO:0000313" key="2">
    <source>
        <dbReference type="EMBL" id="GAA2383418.1"/>
    </source>
</evidence>
<proteinExistence type="predicted"/>
<protein>
    <submittedName>
        <fullName evidence="2">Uncharacterized protein</fullName>
    </submittedName>
</protein>
<comment type="caution">
    <text evidence="2">The sequence shown here is derived from an EMBL/GenBank/DDBJ whole genome shotgun (WGS) entry which is preliminary data.</text>
</comment>
<keyword evidence="3" id="KW-1185">Reference proteome</keyword>
<feature type="region of interest" description="Disordered" evidence="1">
    <location>
        <begin position="94"/>
        <end position="117"/>
    </location>
</feature>
<sequence length="117" mass="13939">MGIERGSTWQIELSEEVRSWLDGLTVKGRAQAFRALDLLAVEGAMLRMPHSRKLDENLWELRFRCDQVNQRIAYTIQPERRVITLTTFRKQRNNERKEVQRARSVLRRRDQEKEGKS</sequence>
<dbReference type="EMBL" id="BAAARB010000012">
    <property type="protein sequence ID" value="GAA2383418.1"/>
    <property type="molecule type" value="Genomic_DNA"/>
</dbReference>
<dbReference type="Proteomes" id="UP001501170">
    <property type="component" value="Unassembled WGS sequence"/>
</dbReference>
<dbReference type="RefSeq" id="WP_006895014.1">
    <property type="nucleotide sequence ID" value="NZ_BAAARB010000012.1"/>
</dbReference>
<gene>
    <name evidence="2" type="ORF">GCM10009855_24510</name>
</gene>
<accession>A0ABN3HLQ2</accession>
<evidence type="ECO:0000256" key="1">
    <source>
        <dbReference type="SAM" id="MobiDB-lite"/>
    </source>
</evidence>